<keyword evidence="4" id="KW-0732">Signal</keyword>
<gene>
    <name evidence="7" type="primary">LOC106460098</name>
</gene>
<feature type="transmembrane region" description="Helical" evidence="3">
    <location>
        <begin position="585"/>
        <end position="608"/>
    </location>
</feature>
<comment type="similarity">
    <text evidence="1">Belongs to the type-B carboxylesterase/lipase family.</text>
</comment>
<organism evidence="6 7">
    <name type="scientific">Limulus polyphemus</name>
    <name type="common">Atlantic horseshoe crab</name>
    <dbReference type="NCBI Taxonomy" id="6850"/>
    <lineage>
        <taxon>Eukaryota</taxon>
        <taxon>Metazoa</taxon>
        <taxon>Ecdysozoa</taxon>
        <taxon>Arthropoda</taxon>
        <taxon>Chelicerata</taxon>
        <taxon>Merostomata</taxon>
        <taxon>Xiphosura</taxon>
        <taxon>Limulidae</taxon>
        <taxon>Limulus</taxon>
    </lineage>
</organism>
<evidence type="ECO:0000256" key="2">
    <source>
        <dbReference type="ARBA" id="ARBA00023180"/>
    </source>
</evidence>
<evidence type="ECO:0000313" key="6">
    <source>
        <dbReference type="Proteomes" id="UP000694941"/>
    </source>
</evidence>
<evidence type="ECO:0000256" key="1">
    <source>
        <dbReference type="ARBA" id="ARBA00005964"/>
    </source>
</evidence>
<protein>
    <submittedName>
        <fullName evidence="7">Venom carboxylesterase-6-like isoform X1</fullName>
    </submittedName>
</protein>
<reference evidence="7" key="1">
    <citation type="submission" date="2025-08" db="UniProtKB">
        <authorList>
            <consortium name="RefSeq"/>
        </authorList>
    </citation>
    <scope>IDENTIFICATION</scope>
    <source>
        <tissue evidence="7">Muscle</tissue>
    </source>
</reference>
<keyword evidence="3" id="KW-0812">Transmembrane</keyword>
<keyword evidence="3" id="KW-0472">Membrane</keyword>
<keyword evidence="6" id="KW-1185">Reference proteome</keyword>
<feature type="domain" description="Carboxylesterase type B" evidence="5">
    <location>
        <begin position="25"/>
        <end position="550"/>
    </location>
</feature>
<dbReference type="Gene3D" id="3.40.50.1820">
    <property type="entry name" value="alpha/beta hydrolase"/>
    <property type="match status" value="1"/>
</dbReference>
<dbReference type="InterPro" id="IPR051093">
    <property type="entry name" value="Neuroligin/BSAL"/>
</dbReference>
<keyword evidence="2" id="KW-0325">Glycoprotein</keyword>
<dbReference type="Proteomes" id="UP000694941">
    <property type="component" value="Unplaced"/>
</dbReference>
<feature type="chain" id="PRO_5045153816" evidence="4">
    <location>
        <begin position="24"/>
        <end position="627"/>
    </location>
</feature>
<keyword evidence="3" id="KW-1133">Transmembrane helix</keyword>
<dbReference type="InterPro" id="IPR002018">
    <property type="entry name" value="CarbesteraseB"/>
</dbReference>
<feature type="signal peptide" evidence="4">
    <location>
        <begin position="1"/>
        <end position="23"/>
    </location>
</feature>
<evidence type="ECO:0000256" key="4">
    <source>
        <dbReference type="SAM" id="SignalP"/>
    </source>
</evidence>
<proteinExistence type="inferred from homology"/>
<dbReference type="GeneID" id="106460098"/>
<dbReference type="SUPFAM" id="SSF53474">
    <property type="entry name" value="alpha/beta-Hydrolases"/>
    <property type="match status" value="1"/>
</dbReference>
<dbReference type="PANTHER" id="PTHR43903">
    <property type="entry name" value="NEUROLIGIN"/>
    <property type="match status" value="1"/>
</dbReference>
<dbReference type="InterPro" id="IPR029058">
    <property type="entry name" value="AB_hydrolase_fold"/>
</dbReference>
<evidence type="ECO:0000256" key="3">
    <source>
        <dbReference type="SAM" id="Phobius"/>
    </source>
</evidence>
<dbReference type="Pfam" id="PF00135">
    <property type="entry name" value="COesterase"/>
    <property type="match status" value="1"/>
</dbReference>
<evidence type="ECO:0000259" key="5">
    <source>
        <dbReference type="Pfam" id="PF00135"/>
    </source>
</evidence>
<dbReference type="RefSeq" id="XP_022242428.1">
    <property type="nucleotide sequence ID" value="XM_022386720.1"/>
</dbReference>
<sequence length="627" mass="70643">MRTISLSGVFLLILYPLSRLCAAEEKLVQTSKGTIRGMKVKRASLSSRDIYSFVGIPYAKPPVGKLRFKPPEEMEFWSGVRDTTDNKMFCPQIQKYTVSKGSYTGVEDCLYLNVYTSQDPANLNSNTKSIPVLVYVHGGEFQNGGKDEVGPQFLLDKSMVLVVVNYRLGILGFLSTDDDEAPGNNGLKDQFLALKWVKENIAKFGGDPNKVTIYGHDAGAASVSFHMVSELTKGYFHRAITSSGSGFAPWALINGSREYAVKVARYFQCPVDDNQMMVDCLQDKTAQQLVTSQVQIQNVTFLPTIEKNADEAFLVHHPKEAYEQGRAHKVPLISSVTGNEGSLKYYSLLEEVRKQNSSRYIIEFLLKPHFKYDDDLVTVISAAKYYYLGDTNFNDWTASSPKLIELLSDFMYKAPNDLSVNLHAKAGNPTWMYVFNYFGERSLRSVVSENGVTTTDYGVAHYDDMFYVFNTSYDNSFPNYPRIVNSDKNTLRVLINCIYNFMETGEITKQYPAGEWKKFTVDNLAFFNFSNTYPQYTTQYGYRQSAVRFWNVLVPELLEIEASRPTPSTLSPEELANINSEYKQAATVLAVFVAVVVLVCLGILGFVYNSRKKIKYMSASSVPNPQK</sequence>
<evidence type="ECO:0000313" key="7">
    <source>
        <dbReference type="RefSeq" id="XP_022242428.1"/>
    </source>
</evidence>
<accession>A0ABM1SFM3</accession>
<name>A0ABM1SFM3_LIMPO</name>